<dbReference type="OrthoDB" id="9795626at2"/>
<keyword evidence="3" id="KW-1185">Reference proteome</keyword>
<reference evidence="3" key="1">
    <citation type="journal article" date="2018" name="Front. Microbiol.">
        <title>Genome-Based Analysis Reveals the Taxonomy and Diversity of the Family Idiomarinaceae.</title>
        <authorList>
            <person name="Liu Y."/>
            <person name="Lai Q."/>
            <person name="Shao Z."/>
        </authorList>
    </citation>
    <scope>NUCLEOTIDE SEQUENCE [LARGE SCALE GENOMIC DNA]</scope>
    <source>
        <strain evidence="3">R22</strain>
    </source>
</reference>
<sequence>MGGQLKSSERELISLPHLRSIGLEGFGIYQKVNGNVKLKINRNAYCLAGANGLGKSTLLSSIIFGLCGYLRRQSSASVKSENRLADAKRYTAKYFPGRLKNESSSSSSIELLFTLGGFEYRIRRLFEKPFELEELVIRDLKSNSLIYESDGKENALKTKDYENFVSKHSNLGSFERFAFAIQYISSFDENHHLLFWDSEALEDALFTCIGLDSKLSDKAKTLRHRVAQLSSQERNTQFAIKQVVDLKKKALGQINSVEGVDIESAEELFDSLEEIQSDIEVLEANVSEEKALIAQQYHKALKLENNYREKFDQLASGFTHSHISRELQKSIERGSCFNCGSDTDESLDELKKKLESKGCPVCNAELSERTSNDLGLDEELKKIDEELQKKNDNVKKSEIRLSQSEKELTELRERKKDLEGKIKSDFPNGRPNFRTEEVKENLEEYNSQIATLHENKEKLVERRKACEKEYKNCFSLLEDKYFEIESSFLPLFKELAEQFLGIPININFNKKNAPSAKKSILSISLDGVSRGQGYHFSESQRFFIDIALKMSLLKFSTKPDESVTMLLDTPEGSLDIAYEEMVGEMFYNFVSSGKSLFFTANINSSEILKELAAKCTEENMQLERMLSWSDLSSVQKKAESKFDKAYQEIEDLLTGAAEL</sequence>
<accession>A0A432Z0H8</accession>
<evidence type="ECO:0000313" key="2">
    <source>
        <dbReference type="EMBL" id="RUO69692.1"/>
    </source>
</evidence>
<evidence type="ECO:0000256" key="1">
    <source>
        <dbReference type="SAM" id="Coils"/>
    </source>
</evidence>
<dbReference type="InterPro" id="IPR027417">
    <property type="entry name" value="P-loop_NTPase"/>
</dbReference>
<dbReference type="PANTHER" id="PTHR32182:SF22">
    <property type="entry name" value="ATP-DEPENDENT ENDONUCLEASE, OLD FAMILY-RELATED"/>
    <property type="match status" value="1"/>
</dbReference>
<feature type="coiled-coil region" evidence="1">
    <location>
        <begin position="380"/>
        <end position="469"/>
    </location>
</feature>
<dbReference type="AlphaFoldDB" id="A0A432Z0H8"/>
<dbReference type="PANTHER" id="PTHR32182">
    <property type="entry name" value="DNA REPLICATION AND REPAIR PROTEIN RECF"/>
    <property type="match status" value="1"/>
</dbReference>
<keyword evidence="1" id="KW-0175">Coiled coil</keyword>
<dbReference type="EMBL" id="PIQC01000004">
    <property type="protein sequence ID" value="RUO69692.1"/>
    <property type="molecule type" value="Genomic_DNA"/>
</dbReference>
<organism evidence="2 3">
    <name type="scientific">Idiomarina ramblicola</name>
    <dbReference type="NCBI Taxonomy" id="263724"/>
    <lineage>
        <taxon>Bacteria</taxon>
        <taxon>Pseudomonadati</taxon>
        <taxon>Pseudomonadota</taxon>
        <taxon>Gammaproteobacteria</taxon>
        <taxon>Alteromonadales</taxon>
        <taxon>Idiomarinaceae</taxon>
        <taxon>Idiomarina</taxon>
    </lineage>
</organism>
<dbReference type="RefSeq" id="WP_126781635.1">
    <property type="nucleotide sequence ID" value="NZ_PIQC01000004.1"/>
</dbReference>
<comment type="caution">
    <text evidence="2">The sequence shown here is derived from an EMBL/GenBank/DDBJ whole genome shotgun (WGS) entry which is preliminary data.</text>
</comment>
<dbReference type="GO" id="GO:0000731">
    <property type="term" value="P:DNA synthesis involved in DNA repair"/>
    <property type="evidence" value="ECO:0007669"/>
    <property type="project" value="TreeGrafter"/>
</dbReference>
<evidence type="ECO:0008006" key="4">
    <source>
        <dbReference type="Google" id="ProtNLM"/>
    </source>
</evidence>
<gene>
    <name evidence="2" type="ORF">CWI78_07135</name>
</gene>
<dbReference type="Gene3D" id="3.40.50.300">
    <property type="entry name" value="P-loop containing nucleotide triphosphate hydrolases"/>
    <property type="match status" value="2"/>
</dbReference>
<evidence type="ECO:0000313" key="3">
    <source>
        <dbReference type="Proteomes" id="UP000288058"/>
    </source>
</evidence>
<proteinExistence type="predicted"/>
<dbReference type="SUPFAM" id="SSF52540">
    <property type="entry name" value="P-loop containing nucleoside triphosphate hydrolases"/>
    <property type="match status" value="2"/>
</dbReference>
<dbReference type="Proteomes" id="UP000288058">
    <property type="component" value="Unassembled WGS sequence"/>
</dbReference>
<feature type="coiled-coil region" evidence="1">
    <location>
        <begin position="265"/>
        <end position="292"/>
    </location>
</feature>
<name>A0A432Z0H8_9GAMM</name>
<dbReference type="GO" id="GO:0006302">
    <property type="term" value="P:double-strand break repair"/>
    <property type="evidence" value="ECO:0007669"/>
    <property type="project" value="TreeGrafter"/>
</dbReference>
<protein>
    <recommendedName>
        <fullName evidence="4">Rad50/SbcC-type AAA domain-containing protein</fullName>
    </recommendedName>
</protein>